<evidence type="ECO:0000313" key="2">
    <source>
        <dbReference type="EMBL" id="EUD67220.1"/>
    </source>
</evidence>
<evidence type="ECO:0000313" key="3">
    <source>
        <dbReference type="Proteomes" id="UP000030640"/>
    </source>
</evidence>
<feature type="region of interest" description="Disordered" evidence="1">
    <location>
        <begin position="280"/>
        <end position="305"/>
    </location>
</feature>
<name>W7A608_9APIC</name>
<dbReference type="EMBL" id="KI965467">
    <property type="protein sequence ID" value="EUD67220.1"/>
    <property type="molecule type" value="Genomic_DNA"/>
</dbReference>
<proteinExistence type="predicted"/>
<dbReference type="Proteomes" id="UP000030640">
    <property type="component" value="Unassembled WGS sequence"/>
</dbReference>
<accession>W7A608</accession>
<protein>
    <submittedName>
        <fullName evidence="2">Uncharacterized protein</fullName>
    </submittedName>
</protein>
<organism evidence="2 3">
    <name type="scientific">Plasmodium inui San Antonio 1</name>
    <dbReference type="NCBI Taxonomy" id="1237626"/>
    <lineage>
        <taxon>Eukaryota</taxon>
        <taxon>Sar</taxon>
        <taxon>Alveolata</taxon>
        <taxon>Apicomplexa</taxon>
        <taxon>Aconoidasida</taxon>
        <taxon>Haemosporida</taxon>
        <taxon>Plasmodiidae</taxon>
        <taxon>Plasmodium</taxon>
        <taxon>Plasmodium (Plasmodium)</taxon>
    </lineage>
</organism>
<reference evidence="2 3" key="1">
    <citation type="submission" date="2013-02" db="EMBL/GenBank/DDBJ databases">
        <title>The Genome Sequence of Plasmodium inui San Antonio 1.</title>
        <authorList>
            <consortium name="The Broad Institute Genome Sequencing Platform"/>
            <consortium name="The Broad Institute Genome Sequencing Center for Infectious Disease"/>
            <person name="Neafsey D."/>
            <person name="Cheeseman I."/>
            <person name="Volkman S."/>
            <person name="Adams J."/>
            <person name="Walker B."/>
            <person name="Young S.K."/>
            <person name="Zeng Q."/>
            <person name="Gargeya S."/>
            <person name="Fitzgerald M."/>
            <person name="Haas B."/>
            <person name="Abouelleil A."/>
            <person name="Alvarado L."/>
            <person name="Arachchi H.M."/>
            <person name="Berlin A.M."/>
            <person name="Chapman S.B."/>
            <person name="Dewar J."/>
            <person name="Goldberg J."/>
            <person name="Griggs A."/>
            <person name="Gujja S."/>
            <person name="Hansen M."/>
            <person name="Howarth C."/>
            <person name="Imamovic A."/>
            <person name="Larimer J."/>
            <person name="McCowan C."/>
            <person name="Murphy C."/>
            <person name="Neiman D."/>
            <person name="Pearson M."/>
            <person name="Priest M."/>
            <person name="Roberts A."/>
            <person name="Saif S."/>
            <person name="Shea T."/>
            <person name="Sisk P."/>
            <person name="Sykes S."/>
            <person name="Wortman J."/>
            <person name="Nusbaum C."/>
            <person name="Birren B."/>
        </authorList>
    </citation>
    <scope>NUCLEOTIDE SEQUENCE [LARGE SCALE GENOMIC DNA]</scope>
    <source>
        <strain evidence="2 3">San Antonio 1</strain>
    </source>
</reference>
<dbReference type="GeneID" id="20037644"/>
<dbReference type="VEuPathDB" id="PlasmoDB:C922_02370"/>
<sequence length="340" mass="39522">MNGDWSNQMGKNKTGKVYKTWKGKKRPRDRPLSSVNPNVTTIQLFLKETVTENEEVKYKLNLQEFYDFFSRIEEATVVGIIPTTRSKEEEKDADLVTTHLVNLVCHENNEEIDLNHFTKNYLKNKMLLQKAGGKTRKRCKYCYGMLAIEKLNFVINRDGKTYDENNDLVNVHCLEHVFPSHVKWEPSHFIYVHMLFAYSFIFSKKERILFVAVDSCNVIGRKNSNTSSHFGLGKYNYGSSAKKGETQSLIDYFHQFVYASNRFYERTMGMEVALDGQNRGREEIPTRGTPGWGANKEVKEKSEESEGKFQTGCHALWALYNELHTLRGRKCDKNTQWMET</sequence>
<feature type="compositionally biased region" description="Basic and acidic residues" evidence="1">
    <location>
        <begin position="296"/>
        <end position="305"/>
    </location>
</feature>
<dbReference type="AlphaFoldDB" id="W7A608"/>
<feature type="region of interest" description="Disordered" evidence="1">
    <location>
        <begin position="1"/>
        <end position="35"/>
    </location>
</feature>
<feature type="compositionally biased region" description="Basic residues" evidence="1">
    <location>
        <begin position="13"/>
        <end position="28"/>
    </location>
</feature>
<dbReference type="OrthoDB" id="384619at2759"/>
<dbReference type="RefSeq" id="XP_008816191.1">
    <property type="nucleotide sequence ID" value="XM_008817969.1"/>
</dbReference>
<gene>
    <name evidence="2" type="ORF">C922_02370</name>
</gene>
<evidence type="ECO:0000256" key="1">
    <source>
        <dbReference type="SAM" id="MobiDB-lite"/>
    </source>
</evidence>
<feature type="compositionally biased region" description="Polar residues" evidence="1">
    <location>
        <begin position="1"/>
        <end position="11"/>
    </location>
</feature>
<keyword evidence="3" id="KW-1185">Reference proteome</keyword>